<dbReference type="InterPro" id="IPR010839">
    <property type="entry name" value="AtuA_N"/>
</dbReference>
<sequence length="458" mass="50239">MEEIRVLAPTAILGYGFPLESFNRGLKYKPDIIAVDAGSTDPGPYYLGSGNSFTDREAVKRDLRIMIKAAKELNIPVLVGTAGGSGGRPHLEWCKDIVVEIAQKEGLNLTVALINAEFDKDYIVDQYNRGNIEPLYPVAPLDLNEIISSTRIVGQMGIEPIIKALDREVDVILAGRAYDPTVFAAPAVKAGFPEGLSLHMGKILECASIAADPGSGSDCMLGILSKDSFILEPLNKKRKCTETSVAAHTLYEKSNPYELLGPGGIIDLRETKFKQIDNRRVEVKGSRFVKNEKYTIKLEGAKMIGYRTISIAGTRDPIMIEQIDSIIADVKEMAKENFANIKAEDYQLFFRVYGKNGVMGDLEPKSKLLSHELGIIIEAIALTQELANTICSFTRSAMLHYGYDGRIATAGNLAFPYSPSDIKTGEVYQFNINHLLEIDNPVEAFPLEIIKVGGENDG</sequence>
<feature type="domain" description="Acyclic terpene utilisation N-terminal" evidence="1">
    <location>
        <begin position="61"/>
        <end position="207"/>
    </location>
</feature>
<proteinExistence type="predicted"/>
<dbReference type="Proteomes" id="UP000665020">
    <property type="component" value="Chromosome"/>
</dbReference>
<dbReference type="AlphaFoldDB" id="A0A8A7KGD1"/>
<feature type="domain" description="Acyclic terpene utilisation N-terminal" evidence="1">
    <location>
        <begin position="235"/>
        <end position="388"/>
    </location>
</feature>
<dbReference type="EMBL" id="CP046640">
    <property type="protein sequence ID" value="QTL98768.1"/>
    <property type="molecule type" value="Genomic_DNA"/>
</dbReference>
<accession>A0A8A7KGD1</accession>
<keyword evidence="3" id="KW-1185">Reference proteome</keyword>
<gene>
    <name evidence="2" type="ORF">GM661_12730</name>
</gene>
<name>A0A8A7KGD1_9FIRM</name>
<evidence type="ECO:0000313" key="2">
    <source>
        <dbReference type="EMBL" id="QTL98768.1"/>
    </source>
</evidence>
<evidence type="ECO:0000313" key="3">
    <source>
        <dbReference type="Proteomes" id="UP000665020"/>
    </source>
</evidence>
<dbReference type="RefSeq" id="WP_230867164.1">
    <property type="nucleotide sequence ID" value="NZ_CP046640.1"/>
</dbReference>
<organism evidence="2 3">
    <name type="scientific">Iocasia fonsfrigidae</name>
    <dbReference type="NCBI Taxonomy" id="2682810"/>
    <lineage>
        <taxon>Bacteria</taxon>
        <taxon>Bacillati</taxon>
        <taxon>Bacillota</taxon>
        <taxon>Clostridia</taxon>
        <taxon>Halanaerobiales</taxon>
        <taxon>Halanaerobiaceae</taxon>
        <taxon>Iocasia</taxon>
    </lineage>
</organism>
<evidence type="ECO:0000259" key="1">
    <source>
        <dbReference type="Pfam" id="PF07287"/>
    </source>
</evidence>
<dbReference type="Pfam" id="PF07287">
    <property type="entry name" value="AtuA"/>
    <property type="match status" value="2"/>
</dbReference>
<dbReference type="KEGG" id="ifn:GM661_12730"/>
<protein>
    <submittedName>
        <fullName evidence="2">Acyclic terpene utilization AtuA family protein</fullName>
    </submittedName>
</protein>
<reference evidence="2" key="1">
    <citation type="submission" date="2019-12" db="EMBL/GenBank/DDBJ databases">
        <authorList>
            <person name="zhang j."/>
            <person name="sun C.M."/>
        </authorList>
    </citation>
    <scope>NUCLEOTIDE SEQUENCE</scope>
    <source>
        <strain evidence="2">NS-1</strain>
    </source>
</reference>